<protein>
    <submittedName>
        <fullName evidence="1">P-loop containing nucleoside triphosphate hydrolase</fullName>
    </submittedName>
</protein>
<gene>
    <name evidence="1" type="ORF">Slin15195_G081290</name>
</gene>
<reference evidence="1" key="1">
    <citation type="submission" date="2022-06" db="EMBL/GenBank/DDBJ databases">
        <title>Complete genome sequences of two strains of the flax pathogen Septoria linicola.</title>
        <authorList>
            <person name="Lapalu N."/>
            <person name="Simon A."/>
            <person name="Demenou B."/>
            <person name="Paumier D."/>
            <person name="Guillot M.-P."/>
            <person name="Gout L."/>
            <person name="Valade R."/>
        </authorList>
    </citation>
    <scope>NUCLEOTIDE SEQUENCE</scope>
    <source>
        <strain evidence="1">SE15195</strain>
    </source>
</reference>
<dbReference type="InterPro" id="IPR027417">
    <property type="entry name" value="P-loop_NTPase"/>
</dbReference>
<dbReference type="GO" id="GO:0016787">
    <property type="term" value="F:hydrolase activity"/>
    <property type="evidence" value="ECO:0007669"/>
    <property type="project" value="UniProtKB-KW"/>
</dbReference>
<organism evidence="1 2">
    <name type="scientific">Septoria linicola</name>
    <dbReference type="NCBI Taxonomy" id="215465"/>
    <lineage>
        <taxon>Eukaryota</taxon>
        <taxon>Fungi</taxon>
        <taxon>Dikarya</taxon>
        <taxon>Ascomycota</taxon>
        <taxon>Pezizomycotina</taxon>
        <taxon>Dothideomycetes</taxon>
        <taxon>Dothideomycetidae</taxon>
        <taxon>Mycosphaerellales</taxon>
        <taxon>Mycosphaerellaceae</taxon>
        <taxon>Septoria</taxon>
    </lineage>
</organism>
<evidence type="ECO:0000313" key="2">
    <source>
        <dbReference type="Proteomes" id="UP001056384"/>
    </source>
</evidence>
<dbReference type="Gene3D" id="3.40.50.300">
    <property type="entry name" value="P-loop containing nucleotide triphosphate hydrolases"/>
    <property type="match status" value="1"/>
</dbReference>
<sequence>MANTKLTVVDLYGVPSSGKTYPKDELRLLLGEDDYTFYDGSGKLLDTEKVAIREAAVTQIVEDCAKSGKIGVVTSHLTFWSQNEAVPNMVFTAADAAVYTHIIYINTSACRIKSSVVMTKSVKTELMIRPTSSRGIDTPN</sequence>
<dbReference type="Proteomes" id="UP001056384">
    <property type="component" value="Chromosome 6"/>
</dbReference>
<dbReference type="EMBL" id="CP099423">
    <property type="protein sequence ID" value="USW54810.1"/>
    <property type="molecule type" value="Genomic_DNA"/>
</dbReference>
<proteinExistence type="predicted"/>
<accession>A0A9Q9EL76</accession>
<evidence type="ECO:0000313" key="1">
    <source>
        <dbReference type="EMBL" id="USW54810.1"/>
    </source>
</evidence>
<name>A0A9Q9EL76_9PEZI</name>
<dbReference type="AlphaFoldDB" id="A0A9Q9EL76"/>
<keyword evidence="1" id="KW-0378">Hydrolase</keyword>
<keyword evidence="2" id="KW-1185">Reference proteome</keyword>